<keyword evidence="4 5" id="KW-0067">ATP-binding</keyword>
<dbReference type="RefSeq" id="WP_170142972.1">
    <property type="nucleotide sequence ID" value="NZ_BIFX01000001.1"/>
</dbReference>
<dbReference type="InterPro" id="IPR011009">
    <property type="entry name" value="Kinase-like_dom_sf"/>
</dbReference>
<dbReference type="PANTHER" id="PTHR43289:SF34">
    <property type="entry name" value="SERINE_THREONINE-PROTEIN KINASE YBDM-RELATED"/>
    <property type="match status" value="1"/>
</dbReference>
<dbReference type="Gene3D" id="3.30.200.20">
    <property type="entry name" value="Phosphorylase Kinase, domain 1"/>
    <property type="match status" value="1"/>
</dbReference>
<dbReference type="Proteomes" id="UP000248806">
    <property type="component" value="Unassembled WGS sequence"/>
</dbReference>
<dbReference type="AlphaFoldDB" id="A0A326TXA5"/>
<dbReference type="CDD" id="cd14014">
    <property type="entry name" value="STKc_PknB_like"/>
    <property type="match status" value="1"/>
</dbReference>
<dbReference type="GO" id="GO:0004674">
    <property type="term" value="F:protein serine/threonine kinase activity"/>
    <property type="evidence" value="ECO:0007669"/>
    <property type="project" value="UniProtKB-KW"/>
</dbReference>
<dbReference type="PROSITE" id="PS50011">
    <property type="entry name" value="PROTEIN_KINASE_DOM"/>
    <property type="match status" value="1"/>
</dbReference>
<evidence type="ECO:0000256" key="7">
    <source>
        <dbReference type="SAM" id="Phobius"/>
    </source>
</evidence>
<evidence type="ECO:0000256" key="6">
    <source>
        <dbReference type="SAM" id="MobiDB-lite"/>
    </source>
</evidence>
<name>A0A326TXA5_THEHA</name>
<feature type="compositionally biased region" description="Low complexity" evidence="6">
    <location>
        <begin position="346"/>
        <end position="380"/>
    </location>
</feature>
<keyword evidence="9" id="KW-0723">Serine/threonine-protein kinase</keyword>
<dbReference type="SUPFAM" id="SSF56112">
    <property type="entry name" value="Protein kinase-like (PK-like)"/>
    <property type="match status" value="1"/>
</dbReference>
<sequence length="682" mass="74855">MAERAGQQLGHYTILRLLGEGGFAQVYLGEHMYLKSQAAIKVLQTRLSSPDDMQNFLKEAQTIARLTHPNIIRVLDFGVEDETPYLVMEYAANGTLRQRHPRGERVPLQSVVSYVKQVADALQFAHDERLIHRDVKPENMLVGRRDEILLSDFGIAMIAQNSHSQKTQDVIGTVAYMSPEQIQGHPRPASDQYSLAIVAYEWLTGDRPFNGSFTELCTQHMFARPPLLRDKLTQISPLVENVIMKALEKDPKQRFEHIRDFANALEAASQGRSPYETRLVSPNATQQGNITMLAPEGNAQQTSAPSAPFPAAQTAMQPEQQNPSGRAMPTFHAASTVAQTHQPLIQQPGQPQTPSSPQFGQTPQQQTPSSPQFGQTPQQQARGFNVGQYPGAQPHFTQTQQAQPGYQTPYQQPFGAPQQGAQQQFGTPQQPFGVQHQSGMQQPGMHQQFGAQPFGTPHQQPFQAQQPELQQRPSAPDHQGYRQPSSPQHQAEEPKESLDEWLGPLAKAKWRVLGAVVGLILLCLAHRFQITIYGYTFPVAAAIPLFFGAAFGPGAGIFVGIVGAFLSPLFGGGMGALQAVMVNYGSVVSTNWWVPLLYYGLAGAAGDLSVLLKPRRYPSLGSSFRACLLAIILFAVSLGVTLYQAQEIMIFPQIGLILLENVGFAFIALAIYSIAARLIDPS</sequence>
<feature type="compositionally biased region" description="Polar residues" evidence="6">
    <location>
        <begin position="395"/>
        <end position="410"/>
    </location>
</feature>
<dbReference type="EMBL" id="QKUF01000037">
    <property type="protein sequence ID" value="PZW21074.1"/>
    <property type="molecule type" value="Genomic_DNA"/>
</dbReference>
<dbReference type="GO" id="GO:0005524">
    <property type="term" value="F:ATP binding"/>
    <property type="evidence" value="ECO:0007669"/>
    <property type="project" value="UniProtKB-UniRule"/>
</dbReference>
<dbReference type="InterPro" id="IPR008271">
    <property type="entry name" value="Ser/Thr_kinase_AS"/>
</dbReference>
<dbReference type="Pfam" id="PF00069">
    <property type="entry name" value="Pkinase"/>
    <property type="match status" value="1"/>
</dbReference>
<proteinExistence type="predicted"/>
<dbReference type="PANTHER" id="PTHR43289">
    <property type="entry name" value="MITOGEN-ACTIVATED PROTEIN KINASE KINASE KINASE 20-RELATED"/>
    <property type="match status" value="1"/>
</dbReference>
<feature type="binding site" evidence="5">
    <location>
        <position position="41"/>
    </location>
    <ligand>
        <name>ATP</name>
        <dbReference type="ChEBI" id="CHEBI:30616"/>
    </ligand>
</feature>
<evidence type="ECO:0000313" key="10">
    <source>
        <dbReference type="Proteomes" id="UP000248806"/>
    </source>
</evidence>
<dbReference type="InterPro" id="IPR017441">
    <property type="entry name" value="Protein_kinase_ATP_BS"/>
</dbReference>
<comment type="caution">
    <text evidence="9">The sequence shown here is derived from an EMBL/GenBank/DDBJ whole genome shotgun (WGS) entry which is preliminary data.</text>
</comment>
<feature type="compositionally biased region" description="Low complexity" evidence="6">
    <location>
        <begin position="457"/>
        <end position="473"/>
    </location>
</feature>
<feature type="transmembrane region" description="Helical" evidence="7">
    <location>
        <begin position="508"/>
        <end position="525"/>
    </location>
</feature>
<evidence type="ECO:0000256" key="3">
    <source>
        <dbReference type="ARBA" id="ARBA00022777"/>
    </source>
</evidence>
<keyword evidence="3 9" id="KW-0418">Kinase</keyword>
<feature type="transmembrane region" description="Helical" evidence="7">
    <location>
        <begin position="623"/>
        <end position="643"/>
    </location>
</feature>
<keyword evidence="10" id="KW-1185">Reference proteome</keyword>
<keyword evidence="7" id="KW-0472">Membrane</keyword>
<feature type="transmembrane region" description="Helical" evidence="7">
    <location>
        <begin position="532"/>
        <end position="551"/>
    </location>
</feature>
<feature type="compositionally biased region" description="Polar residues" evidence="6">
    <location>
        <begin position="314"/>
        <end position="324"/>
    </location>
</feature>
<evidence type="ECO:0000256" key="4">
    <source>
        <dbReference type="ARBA" id="ARBA00022840"/>
    </source>
</evidence>
<feature type="region of interest" description="Disordered" evidence="6">
    <location>
        <begin position="297"/>
        <end position="498"/>
    </location>
</feature>
<evidence type="ECO:0000256" key="5">
    <source>
        <dbReference type="PROSITE-ProRule" id="PRU10141"/>
    </source>
</evidence>
<dbReference type="InterPro" id="IPR000719">
    <property type="entry name" value="Prot_kinase_dom"/>
</dbReference>
<keyword evidence="1" id="KW-0808">Transferase</keyword>
<keyword evidence="7" id="KW-1133">Transmembrane helix</keyword>
<accession>A0A326TXA5</accession>
<evidence type="ECO:0000256" key="1">
    <source>
        <dbReference type="ARBA" id="ARBA00022679"/>
    </source>
</evidence>
<evidence type="ECO:0000256" key="2">
    <source>
        <dbReference type="ARBA" id="ARBA00022741"/>
    </source>
</evidence>
<keyword evidence="2 5" id="KW-0547">Nucleotide-binding</keyword>
<feature type="compositionally biased region" description="Polar residues" evidence="6">
    <location>
        <begin position="336"/>
        <end position="345"/>
    </location>
</feature>
<feature type="transmembrane region" description="Helical" evidence="7">
    <location>
        <begin position="655"/>
        <end position="679"/>
    </location>
</feature>
<feature type="domain" description="Protein kinase" evidence="8">
    <location>
        <begin position="12"/>
        <end position="266"/>
    </location>
</feature>
<feature type="compositionally biased region" description="Polar residues" evidence="6">
    <location>
        <begin position="435"/>
        <end position="445"/>
    </location>
</feature>
<feature type="transmembrane region" description="Helical" evidence="7">
    <location>
        <begin position="557"/>
        <end position="580"/>
    </location>
</feature>
<dbReference type="PROSITE" id="PS00108">
    <property type="entry name" value="PROTEIN_KINASE_ST"/>
    <property type="match status" value="1"/>
</dbReference>
<organism evidence="9 10">
    <name type="scientific">Thermosporothrix hazakensis</name>
    <dbReference type="NCBI Taxonomy" id="644383"/>
    <lineage>
        <taxon>Bacteria</taxon>
        <taxon>Bacillati</taxon>
        <taxon>Chloroflexota</taxon>
        <taxon>Ktedonobacteria</taxon>
        <taxon>Ktedonobacterales</taxon>
        <taxon>Thermosporotrichaceae</taxon>
        <taxon>Thermosporothrix</taxon>
    </lineage>
</organism>
<reference evidence="9 10" key="1">
    <citation type="submission" date="2018-06" db="EMBL/GenBank/DDBJ databases">
        <title>Genomic Encyclopedia of Archaeal and Bacterial Type Strains, Phase II (KMG-II): from individual species to whole genera.</title>
        <authorList>
            <person name="Goeker M."/>
        </authorList>
    </citation>
    <scope>NUCLEOTIDE SEQUENCE [LARGE SCALE GENOMIC DNA]</scope>
    <source>
        <strain evidence="9 10">ATCC BAA-1881</strain>
    </source>
</reference>
<dbReference type="PROSITE" id="PS00107">
    <property type="entry name" value="PROTEIN_KINASE_ATP"/>
    <property type="match status" value="1"/>
</dbReference>
<dbReference type="Gene3D" id="1.10.510.10">
    <property type="entry name" value="Transferase(Phosphotransferase) domain 1"/>
    <property type="match status" value="1"/>
</dbReference>
<evidence type="ECO:0000259" key="8">
    <source>
        <dbReference type="PROSITE" id="PS50011"/>
    </source>
</evidence>
<feature type="transmembrane region" description="Helical" evidence="7">
    <location>
        <begin position="592"/>
        <end position="611"/>
    </location>
</feature>
<evidence type="ECO:0000313" key="9">
    <source>
        <dbReference type="EMBL" id="PZW21074.1"/>
    </source>
</evidence>
<gene>
    <name evidence="9" type="ORF">EI42_05729</name>
</gene>
<feature type="compositionally biased region" description="Low complexity" evidence="6">
    <location>
        <begin position="411"/>
        <end position="433"/>
    </location>
</feature>
<keyword evidence="7" id="KW-0812">Transmembrane</keyword>
<protein>
    <submittedName>
        <fullName evidence="9">Serine/threonine protein kinase</fullName>
    </submittedName>
</protein>
<dbReference type="SMART" id="SM00220">
    <property type="entry name" value="S_TKc"/>
    <property type="match status" value="1"/>
</dbReference>